<proteinExistence type="predicted"/>
<feature type="domain" description="Amidohydrolase-related" evidence="2">
    <location>
        <begin position="11"/>
        <end position="316"/>
    </location>
</feature>
<dbReference type="AlphaFoldDB" id="A0A1H2LED8"/>
<dbReference type="GO" id="GO:0005737">
    <property type="term" value="C:cytoplasm"/>
    <property type="evidence" value="ECO:0007669"/>
    <property type="project" value="TreeGrafter"/>
</dbReference>
<dbReference type="PANTHER" id="PTHR21240">
    <property type="entry name" value="2-AMINO-3-CARBOXYLMUCONATE-6-SEMIALDEHYDE DECARBOXYLASE"/>
    <property type="match status" value="1"/>
</dbReference>
<evidence type="ECO:0000313" key="3">
    <source>
        <dbReference type="EMBL" id="SDU79095.1"/>
    </source>
</evidence>
<dbReference type="PANTHER" id="PTHR21240:SF28">
    <property type="entry name" value="ISO-OROTATE DECARBOXYLASE (EUROFUNG)"/>
    <property type="match status" value="1"/>
</dbReference>
<evidence type="ECO:0000256" key="1">
    <source>
        <dbReference type="ARBA" id="ARBA00023239"/>
    </source>
</evidence>
<reference evidence="4" key="1">
    <citation type="submission" date="2016-10" db="EMBL/GenBank/DDBJ databases">
        <authorList>
            <person name="Varghese N."/>
            <person name="Submissions S."/>
        </authorList>
    </citation>
    <scope>NUCLEOTIDE SEQUENCE [LARGE SCALE GENOMIC DNA]</scope>
    <source>
        <strain evidence="4">DSM 45079</strain>
    </source>
</reference>
<dbReference type="InterPro" id="IPR006680">
    <property type="entry name" value="Amidohydro-rel"/>
</dbReference>
<dbReference type="OrthoDB" id="8673173at2"/>
<accession>A0A1H2LED8</accession>
<protein>
    <submittedName>
        <fullName evidence="3">Aminocarboxymuconate-semialdehyde decarboxylase</fullName>
    </submittedName>
</protein>
<dbReference type="GO" id="GO:0019748">
    <property type="term" value="P:secondary metabolic process"/>
    <property type="evidence" value="ECO:0007669"/>
    <property type="project" value="TreeGrafter"/>
</dbReference>
<dbReference type="InterPro" id="IPR032465">
    <property type="entry name" value="ACMSD"/>
</dbReference>
<dbReference type="GO" id="GO:0016831">
    <property type="term" value="F:carboxy-lyase activity"/>
    <property type="evidence" value="ECO:0007669"/>
    <property type="project" value="InterPro"/>
</dbReference>
<gene>
    <name evidence="3" type="ORF">SAMN04488563_5927</name>
</gene>
<dbReference type="EMBL" id="LT629791">
    <property type="protein sequence ID" value="SDU79095.1"/>
    <property type="molecule type" value="Genomic_DNA"/>
</dbReference>
<evidence type="ECO:0000259" key="2">
    <source>
        <dbReference type="Pfam" id="PF04909"/>
    </source>
</evidence>
<keyword evidence="4" id="KW-1185">Reference proteome</keyword>
<dbReference type="Gene3D" id="3.20.20.140">
    <property type="entry name" value="Metal-dependent hydrolases"/>
    <property type="match status" value="1"/>
</dbReference>
<keyword evidence="1" id="KW-0456">Lyase</keyword>
<dbReference type="Proteomes" id="UP000182977">
    <property type="component" value="Chromosome I"/>
</dbReference>
<organism evidence="3 4">
    <name type="scientific">Jiangella alkaliphila</name>
    <dbReference type="NCBI Taxonomy" id="419479"/>
    <lineage>
        <taxon>Bacteria</taxon>
        <taxon>Bacillati</taxon>
        <taxon>Actinomycetota</taxon>
        <taxon>Actinomycetes</taxon>
        <taxon>Jiangellales</taxon>
        <taxon>Jiangellaceae</taxon>
        <taxon>Jiangella</taxon>
    </lineage>
</organism>
<dbReference type="GO" id="GO:0016787">
    <property type="term" value="F:hydrolase activity"/>
    <property type="evidence" value="ECO:0007669"/>
    <property type="project" value="InterPro"/>
</dbReference>
<sequence>MSGGPGAPEIVDLHAHLLPEEWLTTVSRDPDAYGLAAVGGDDGAWMLVRPDTGEEFALPRSFWSVPDRLAWMRERGIARQLAAPPTFALFYDLPRPQACAVARLFNETVAAVAKAAGDAFIPAATVPLGWPDAAVAELEHAVEVLGLPIVYVGSKVRDADLDDPELRPFLRRAAELGVAVQIHPAQHLADPRLRRYFFENLIGNPMETAVAAGKLIAAGVLDELPDLRIALVHGGGVLPYLAGRLDHGYRHVPLARHSRDRPSSYLGRFLYDTITHDPRALEYLVRTVGPERLVAGTDAPYAMGDDDPLGTLAAAGLDPRRLAATADRFVTAPA</sequence>
<name>A0A1H2LED8_9ACTN</name>
<dbReference type="InterPro" id="IPR032466">
    <property type="entry name" value="Metal_Hydrolase"/>
</dbReference>
<dbReference type="STRING" id="419479.SAMN04488563_5927"/>
<dbReference type="RefSeq" id="WP_052763029.1">
    <property type="nucleotide sequence ID" value="NZ_LBMC01000054.1"/>
</dbReference>
<evidence type="ECO:0000313" key="4">
    <source>
        <dbReference type="Proteomes" id="UP000182977"/>
    </source>
</evidence>
<dbReference type="Pfam" id="PF04909">
    <property type="entry name" value="Amidohydro_2"/>
    <property type="match status" value="1"/>
</dbReference>
<dbReference type="SUPFAM" id="SSF51556">
    <property type="entry name" value="Metallo-dependent hydrolases"/>
    <property type="match status" value="1"/>
</dbReference>